<comment type="caution">
    <text evidence="2">The sequence shown here is derived from an EMBL/GenBank/DDBJ whole genome shotgun (WGS) entry which is preliminary data.</text>
</comment>
<sequence>MPMTSDAPSLTQMLRLAARTPGMAPRMRATAARRATAKLALAVGVMATAVSLGMLVGGLGRALIGG</sequence>
<dbReference type="RefSeq" id="WP_304778256.1">
    <property type="nucleotide sequence ID" value="NZ_JAOTJD010000016.1"/>
</dbReference>
<keyword evidence="1" id="KW-0812">Transmembrane</keyword>
<evidence type="ECO:0000313" key="3">
    <source>
        <dbReference type="Proteomes" id="UP001598130"/>
    </source>
</evidence>
<gene>
    <name evidence="2" type="ORF">OCL97_10170</name>
</gene>
<keyword evidence="1" id="KW-1133">Transmembrane helix</keyword>
<evidence type="ECO:0000313" key="2">
    <source>
        <dbReference type="EMBL" id="MFD3264324.1"/>
    </source>
</evidence>
<evidence type="ECO:0000256" key="1">
    <source>
        <dbReference type="SAM" id="Phobius"/>
    </source>
</evidence>
<organism evidence="2 3">
    <name type="scientific">Phenylobacterium ferrooxidans</name>
    <dbReference type="NCBI Taxonomy" id="2982689"/>
    <lineage>
        <taxon>Bacteria</taxon>
        <taxon>Pseudomonadati</taxon>
        <taxon>Pseudomonadota</taxon>
        <taxon>Alphaproteobacteria</taxon>
        <taxon>Caulobacterales</taxon>
        <taxon>Caulobacteraceae</taxon>
        <taxon>Phenylobacterium</taxon>
    </lineage>
</organism>
<feature type="transmembrane region" description="Helical" evidence="1">
    <location>
        <begin position="39"/>
        <end position="64"/>
    </location>
</feature>
<reference evidence="2 3" key="1">
    <citation type="submission" date="2022-09" db="EMBL/GenBank/DDBJ databases">
        <title>New species of Phenylobacterium.</title>
        <authorList>
            <person name="Mieszkin S."/>
        </authorList>
    </citation>
    <scope>NUCLEOTIDE SEQUENCE [LARGE SCALE GENOMIC DNA]</scope>
    <source>
        <strain evidence="2 3">HK31-G</strain>
    </source>
</reference>
<dbReference type="Proteomes" id="UP001598130">
    <property type="component" value="Unassembled WGS sequence"/>
</dbReference>
<dbReference type="EMBL" id="JAOTJD010000016">
    <property type="protein sequence ID" value="MFD3264324.1"/>
    <property type="molecule type" value="Genomic_DNA"/>
</dbReference>
<protein>
    <submittedName>
        <fullName evidence="2">Uncharacterized protein</fullName>
    </submittedName>
</protein>
<accession>A0ABW6CMN4</accession>
<keyword evidence="3" id="KW-1185">Reference proteome</keyword>
<name>A0ABW6CMN4_9CAUL</name>
<proteinExistence type="predicted"/>
<keyword evidence="1" id="KW-0472">Membrane</keyword>